<comment type="subcellular location">
    <subcellularLocation>
        <location evidence="1">Plastid</location>
    </subcellularLocation>
</comment>
<organism evidence="7 8">
    <name type="scientific">Ziziphus jujuba</name>
    <name type="common">Chinese jujube</name>
    <name type="synonym">Ziziphus sativa</name>
    <dbReference type="NCBI Taxonomy" id="326968"/>
    <lineage>
        <taxon>Eukaryota</taxon>
        <taxon>Viridiplantae</taxon>
        <taxon>Streptophyta</taxon>
        <taxon>Embryophyta</taxon>
        <taxon>Tracheophyta</taxon>
        <taxon>Spermatophyta</taxon>
        <taxon>Magnoliopsida</taxon>
        <taxon>eudicotyledons</taxon>
        <taxon>Gunneridae</taxon>
        <taxon>Pentapetalae</taxon>
        <taxon>rosids</taxon>
        <taxon>fabids</taxon>
        <taxon>Rosales</taxon>
        <taxon>Rhamnaceae</taxon>
        <taxon>Paliureae</taxon>
        <taxon>Ziziphus</taxon>
    </lineage>
</organism>
<evidence type="ECO:0000313" key="8">
    <source>
        <dbReference type="RefSeq" id="XP_015871918.1"/>
    </source>
</evidence>
<dbReference type="KEGG" id="zju:107408995"/>
<evidence type="ECO:0000256" key="1">
    <source>
        <dbReference type="ARBA" id="ARBA00004474"/>
    </source>
</evidence>
<comment type="similarity">
    <text evidence="2">Belongs to the PAP/fibrillin family.</text>
</comment>
<keyword evidence="4" id="KW-0809">Transit peptide</keyword>
<evidence type="ECO:0000256" key="3">
    <source>
        <dbReference type="ARBA" id="ARBA00022640"/>
    </source>
</evidence>
<dbReference type="AlphaFoldDB" id="A0A6P3ZDJ3"/>
<sequence length="327" mass="35585">MAGVSQLNQFPCKTFTATPPRHHSKTSLPVASIGVPSRLGDGPRLSTRESNRARLVFRVRAVTDDDEWGPEKEEPYGEGSAVAVAEEEEEEEKKVEPAEIARLKKALVDSFYGTDRGLRASSETRAEIVELITQLEAQNPNPAPTEALTLLNGKWILAYTSFSGLFPLLSRGTLPLVKVEEISQTIDSENLTVQNSVLFSGPLATTSISTNAKFEIRSPKRVQIKFEEGIIGTPQLTDSIEVPENVEILGQKIDLAPFKGLITSVQDTASSVVKTISSQPPLKIPISNSNAQSWLLTTYLDEELRISRGDAGSVFVLIKEGSSLLPS</sequence>
<evidence type="ECO:0000256" key="2">
    <source>
        <dbReference type="ARBA" id="ARBA00005845"/>
    </source>
</evidence>
<accession>A0A6P3ZDJ3</accession>
<keyword evidence="7" id="KW-1185">Reference proteome</keyword>
<evidence type="ECO:0000313" key="7">
    <source>
        <dbReference type="Proteomes" id="UP001652623"/>
    </source>
</evidence>
<dbReference type="InterPro" id="IPR039633">
    <property type="entry name" value="PAP"/>
</dbReference>
<dbReference type="GeneID" id="107408995"/>
<dbReference type="RefSeq" id="XP_015871918.1">
    <property type="nucleotide sequence ID" value="XM_016016432.3"/>
</dbReference>
<proteinExistence type="inferred from homology"/>
<keyword evidence="3" id="KW-0934">Plastid</keyword>
<feature type="region of interest" description="Disordered" evidence="5">
    <location>
        <begin position="66"/>
        <end position="95"/>
    </location>
</feature>
<feature type="domain" description="Plastid lipid-associated protein/fibrillin conserved" evidence="6">
    <location>
        <begin position="102"/>
        <end position="317"/>
    </location>
</feature>
<gene>
    <name evidence="8" type="primary">LOC107408995</name>
</gene>
<dbReference type="Pfam" id="PF04755">
    <property type="entry name" value="PAP_fibrillin"/>
    <property type="match status" value="1"/>
</dbReference>
<feature type="region of interest" description="Disordered" evidence="5">
    <location>
        <begin position="14"/>
        <end position="47"/>
    </location>
</feature>
<reference evidence="8" key="2">
    <citation type="submission" date="2025-08" db="UniProtKB">
        <authorList>
            <consortium name="RefSeq"/>
        </authorList>
    </citation>
    <scope>IDENTIFICATION</scope>
    <source>
        <tissue evidence="8">Seedling</tissue>
    </source>
</reference>
<dbReference type="FunCoup" id="A0A6P3ZDJ3">
    <property type="interactions" value="620"/>
</dbReference>
<evidence type="ECO:0000259" key="6">
    <source>
        <dbReference type="Pfam" id="PF04755"/>
    </source>
</evidence>
<dbReference type="InterPro" id="IPR006843">
    <property type="entry name" value="PAP/fibrillin_dom"/>
</dbReference>
<dbReference type="Proteomes" id="UP001652623">
    <property type="component" value="Chromosome 1"/>
</dbReference>
<dbReference type="PANTHER" id="PTHR31906">
    <property type="entry name" value="PLASTID-LIPID-ASSOCIATED PROTEIN 4, CHLOROPLASTIC-RELATED"/>
    <property type="match status" value="1"/>
</dbReference>
<evidence type="ECO:0000256" key="5">
    <source>
        <dbReference type="SAM" id="MobiDB-lite"/>
    </source>
</evidence>
<evidence type="ECO:0000256" key="4">
    <source>
        <dbReference type="ARBA" id="ARBA00022946"/>
    </source>
</evidence>
<protein>
    <submittedName>
        <fullName evidence="8">Plastid-lipid-associated protein, chloroplastic</fullName>
    </submittedName>
</protein>
<dbReference type="GO" id="GO:0009536">
    <property type="term" value="C:plastid"/>
    <property type="evidence" value="ECO:0007669"/>
    <property type="project" value="UniProtKB-SubCell"/>
</dbReference>
<reference evidence="7" key="1">
    <citation type="submission" date="2025-05" db="UniProtKB">
        <authorList>
            <consortium name="RefSeq"/>
        </authorList>
    </citation>
    <scope>NUCLEOTIDE SEQUENCE [LARGE SCALE GENOMIC DNA]</scope>
</reference>
<name>A0A6P3ZDJ3_ZIZJJ</name>
<dbReference type="InParanoid" id="A0A6P3ZDJ3"/>